<reference evidence="2 3" key="1">
    <citation type="submission" date="2016-08" db="EMBL/GenBank/DDBJ databases">
        <title>A Parts List for Fungal Cellulosomes Revealed by Comparative Genomics.</title>
        <authorList>
            <consortium name="DOE Joint Genome Institute"/>
            <person name="Haitjema C.H."/>
            <person name="Gilmore S.P."/>
            <person name="Henske J.K."/>
            <person name="Solomon K.V."/>
            <person name="De Groot R."/>
            <person name="Kuo A."/>
            <person name="Mondo S.J."/>
            <person name="Salamov A.A."/>
            <person name="Labutti K."/>
            <person name="Zhao Z."/>
            <person name="Chiniquy J."/>
            <person name="Barry K."/>
            <person name="Brewer H.M."/>
            <person name="Purvine S.O."/>
            <person name="Wright A.T."/>
            <person name="Boxma B."/>
            <person name="Van Alen T."/>
            <person name="Hackstein J.H."/>
            <person name="Baker S.E."/>
            <person name="Grigoriev I.V."/>
            <person name="O'Malley M.A."/>
        </authorList>
    </citation>
    <scope>NUCLEOTIDE SEQUENCE [LARGE SCALE GENOMIC DNA]</scope>
    <source>
        <strain evidence="2 3">S4</strain>
    </source>
</reference>
<keyword evidence="1" id="KW-0472">Membrane</keyword>
<keyword evidence="1" id="KW-0812">Transmembrane</keyword>
<proteinExistence type="predicted"/>
<gene>
    <name evidence="2" type="ORF">BCR32DRAFT_327661</name>
</gene>
<sequence length="148" mass="17012">MSETYETKISTKKWIIYDLPGNAGWILYLVRLILIFAKKAEFLNNKGILCIIILSFIPAILMIIDVIELINEKINKLDRILSKTRLYRGFGALSLGGLLGIIITIIGILYGYCITIKYDLLYLWFMFFGSILALLFSTLIFVTYKKKI</sequence>
<feature type="transmembrane region" description="Helical" evidence="1">
    <location>
        <begin position="48"/>
        <end position="70"/>
    </location>
</feature>
<evidence type="ECO:0000313" key="2">
    <source>
        <dbReference type="EMBL" id="ORX80580.1"/>
    </source>
</evidence>
<accession>A0A1Y1X442</accession>
<keyword evidence="1" id="KW-1133">Transmembrane helix</keyword>
<dbReference type="Proteomes" id="UP000193944">
    <property type="component" value="Unassembled WGS sequence"/>
</dbReference>
<comment type="caution">
    <text evidence="2">The sequence shown here is derived from an EMBL/GenBank/DDBJ whole genome shotgun (WGS) entry which is preliminary data.</text>
</comment>
<dbReference type="AlphaFoldDB" id="A0A1Y1X442"/>
<reference evidence="2 3" key="2">
    <citation type="submission" date="2016-08" db="EMBL/GenBank/DDBJ databases">
        <title>Pervasive Adenine N6-methylation of Active Genes in Fungi.</title>
        <authorList>
            <consortium name="DOE Joint Genome Institute"/>
            <person name="Mondo S.J."/>
            <person name="Dannebaum R.O."/>
            <person name="Kuo R.C."/>
            <person name="Labutti K."/>
            <person name="Haridas S."/>
            <person name="Kuo A."/>
            <person name="Salamov A."/>
            <person name="Ahrendt S.R."/>
            <person name="Lipzen A."/>
            <person name="Sullivan W."/>
            <person name="Andreopoulos W.B."/>
            <person name="Clum A."/>
            <person name="Lindquist E."/>
            <person name="Daum C."/>
            <person name="Ramamoorthy G.K."/>
            <person name="Gryganskyi A."/>
            <person name="Culley D."/>
            <person name="Magnuson J.K."/>
            <person name="James T.Y."/>
            <person name="O'Malley M.A."/>
            <person name="Stajich J.E."/>
            <person name="Spatafora J.W."/>
            <person name="Visel A."/>
            <person name="Grigoriev I.V."/>
        </authorList>
    </citation>
    <scope>NUCLEOTIDE SEQUENCE [LARGE SCALE GENOMIC DNA]</scope>
    <source>
        <strain evidence="2 3">S4</strain>
    </source>
</reference>
<feature type="transmembrane region" description="Helical" evidence="1">
    <location>
        <begin position="122"/>
        <end position="144"/>
    </location>
</feature>
<name>A0A1Y1X442_9FUNG</name>
<keyword evidence="3" id="KW-1185">Reference proteome</keyword>
<evidence type="ECO:0000256" key="1">
    <source>
        <dbReference type="SAM" id="Phobius"/>
    </source>
</evidence>
<dbReference type="EMBL" id="MCFG01000141">
    <property type="protein sequence ID" value="ORX80580.1"/>
    <property type="molecule type" value="Genomic_DNA"/>
</dbReference>
<protein>
    <submittedName>
        <fullName evidence="2">Uncharacterized protein</fullName>
    </submittedName>
</protein>
<dbReference type="OrthoDB" id="2153210at2759"/>
<feature type="transmembrane region" description="Helical" evidence="1">
    <location>
        <begin position="15"/>
        <end position="36"/>
    </location>
</feature>
<feature type="transmembrane region" description="Helical" evidence="1">
    <location>
        <begin position="90"/>
        <end position="110"/>
    </location>
</feature>
<organism evidence="2 3">
    <name type="scientific">Anaeromyces robustus</name>
    <dbReference type="NCBI Taxonomy" id="1754192"/>
    <lineage>
        <taxon>Eukaryota</taxon>
        <taxon>Fungi</taxon>
        <taxon>Fungi incertae sedis</taxon>
        <taxon>Chytridiomycota</taxon>
        <taxon>Chytridiomycota incertae sedis</taxon>
        <taxon>Neocallimastigomycetes</taxon>
        <taxon>Neocallimastigales</taxon>
        <taxon>Neocallimastigaceae</taxon>
        <taxon>Anaeromyces</taxon>
    </lineage>
</organism>
<evidence type="ECO:0000313" key="3">
    <source>
        <dbReference type="Proteomes" id="UP000193944"/>
    </source>
</evidence>